<dbReference type="Proteomes" id="UP000484164">
    <property type="component" value="Unassembled WGS sequence"/>
</dbReference>
<evidence type="ECO:0000313" key="1">
    <source>
        <dbReference type="EMBL" id="KAB2817797.1"/>
    </source>
</evidence>
<evidence type="ECO:0000313" key="2">
    <source>
        <dbReference type="Proteomes" id="UP000484164"/>
    </source>
</evidence>
<dbReference type="Pfam" id="PF26622">
    <property type="entry name" value="DUF8199"/>
    <property type="match status" value="1"/>
</dbReference>
<dbReference type="AlphaFoldDB" id="A0A6L3ZJ01"/>
<protein>
    <submittedName>
        <fullName evidence="1">Uncharacterized protein</fullName>
    </submittedName>
</protein>
<dbReference type="InterPro" id="IPR058060">
    <property type="entry name" value="HYC_CC_PP"/>
</dbReference>
<sequence>MKKALHITLGFILIASIQLSAVGVRLVYHYCGDTLKEVSLLELDETCCPKKGSSIEFPSNESCLKKGSCCSLEYQMIEGTDAPLSSSKVSIGSEAIADYIQPFAITFHSTSETPKSYTHANAPPLSGRDILVRVQRFLI</sequence>
<accession>A0A6L3ZJ01</accession>
<dbReference type="EMBL" id="WBVQ01000001">
    <property type="protein sequence ID" value="KAB2817797.1"/>
    <property type="molecule type" value="Genomic_DNA"/>
</dbReference>
<comment type="caution">
    <text evidence="1">The sequence shown here is derived from an EMBL/GenBank/DDBJ whole genome shotgun (WGS) entry which is preliminary data.</text>
</comment>
<dbReference type="RefSeq" id="WP_151692485.1">
    <property type="nucleotide sequence ID" value="NZ_BMGX01000002.1"/>
</dbReference>
<keyword evidence="2" id="KW-1185">Reference proteome</keyword>
<dbReference type="InterPro" id="IPR058512">
    <property type="entry name" value="DUF8199"/>
</dbReference>
<dbReference type="OrthoDB" id="1493875at2"/>
<reference evidence="1 2" key="1">
    <citation type="submission" date="2019-10" db="EMBL/GenBank/DDBJ databases">
        <title>Genome sequence of Phaeocystidibacter marisrubri JCM30614 (type strain).</title>
        <authorList>
            <person name="Bowman J.P."/>
        </authorList>
    </citation>
    <scope>NUCLEOTIDE SEQUENCE [LARGE SCALE GENOMIC DNA]</scope>
    <source>
        <strain evidence="1 2">JCM 30614</strain>
    </source>
</reference>
<organism evidence="1 2">
    <name type="scientific">Phaeocystidibacter marisrubri</name>
    <dbReference type="NCBI Taxonomy" id="1577780"/>
    <lineage>
        <taxon>Bacteria</taxon>
        <taxon>Pseudomonadati</taxon>
        <taxon>Bacteroidota</taxon>
        <taxon>Flavobacteriia</taxon>
        <taxon>Flavobacteriales</taxon>
        <taxon>Phaeocystidibacteraceae</taxon>
        <taxon>Phaeocystidibacter</taxon>
    </lineage>
</organism>
<gene>
    <name evidence="1" type="ORF">F8C82_05170</name>
</gene>
<proteinExistence type="predicted"/>
<name>A0A6L3ZJ01_9FLAO</name>
<dbReference type="NCBIfam" id="NF047658">
    <property type="entry name" value="HYC_CC_PP"/>
    <property type="match status" value="1"/>
</dbReference>